<comment type="caution">
    <text evidence="7">The sequence shown here is derived from an EMBL/GenBank/DDBJ whole genome shotgun (WGS) entry which is preliminary data.</text>
</comment>
<evidence type="ECO:0000256" key="3">
    <source>
        <dbReference type="ARBA" id="ARBA00022793"/>
    </source>
</evidence>
<dbReference type="Pfam" id="PF00282">
    <property type="entry name" value="Pyridoxal_deC"/>
    <property type="match status" value="1"/>
</dbReference>
<evidence type="ECO:0000313" key="8">
    <source>
        <dbReference type="Proteomes" id="UP001595462"/>
    </source>
</evidence>
<name>A0ABV7EWL8_9GAMM</name>
<evidence type="ECO:0000256" key="2">
    <source>
        <dbReference type="ARBA" id="ARBA00009533"/>
    </source>
</evidence>
<reference evidence="8" key="1">
    <citation type="journal article" date="2019" name="Int. J. Syst. Evol. Microbiol.">
        <title>The Global Catalogue of Microorganisms (GCM) 10K type strain sequencing project: providing services to taxonomists for standard genome sequencing and annotation.</title>
        <authorList>
            <consortium name="The Broad Institute Genomics Platform"/>
            <consortium name="The Broad Institute Genome Sequencing Center for Infectious Disease"/>
            <person name="Wu L."/>
            <person name="Ma J."/>
        </authorList>
    </citation>
    <scope>NUCLEOTIDE SEQUENCE [LARGE SCALE GENOMIC DNA]</scope>
    <source>
        <strain evidence="8">KCTC 52640</strain>
    </source>
</reference>
<keyword evidence="8" id="KW-1185">Reference proteome</keyword>
<dbReference type="RefSeq" id="WP_380691769.1">
    <property type="nucleotide sequence ID" value="NZ_JBHRSS010000010.1"/>
</dbReference>
<evidence type="ECO:0000256" key="6">
    <source>
        <dbReference type="RuleBase" id="RU000382"/>
    </source>
</evidence>
<dbReference type="Gene3D" id="3.40.640.10">
    <property type="entry name" value="Type I PLP-dependent aspartate aminotransferase-like (Major domain)"/>
    <property type="match status" value="1"/>
</dbReference>
<proteinExistence type="inferred from homology"/>
<organism evidence="7 8">
    <name type="scientific">Salinisphaera aquimarina</name>
    <dbReference type="NCBI Taxonomy" id="2094031"/>
    <lineage>
        <taxon>Bacteria</taxon>
        <taxon>Pseudomonadati</taxon>
        <taxon>Pseudomonadota</taxon>
        <taxon>Gammaproteobacteria</taxon>
        <taxon>Salinisphaerales</taxon>
        <taxon>Salinisphaeraceae</taxon>
        <taxon>Salinisphaera</taxon>
    </lineage>
</organism>
<dbReference type="Proteomes" id="UP001595462">
    <property type="component" value="Unassembled WGS sequence"/>
</dbReference>
<dbReference type="InterPro" id="IPR015424">
    <property type="entry name" value="PyrdxlP-dep_Trfase"/>
</dbReference>
<evidence type="ECO:0000313" key="7">
    <source>
        <dbReference type="EMBL" id="MFC3106165.1"/>
    </source>
</evidence>
<keyword evidence="3" id="KW-0210">Decarboxylase</keyword>
<dbReference type="SUPFAM" id="SSF53383">
    <property type="entry name" value="PLP-dependent transferases"/>
    <property type="match status" value="1"/>
</dbReference>
<dbReference type="EMBL" id="JBHRSS010000010">
    <property type="protein sequence ID" value="MFC3106165.1"/>
    <property type="molecule type" value="Genomic_DNA"/>
</dbReference>
<evidence type="ECO:0000256" key="1">
    <source>
        <dbReference type="ARBA" id="ARBA00001933"/>
    </source>
</evidence>
<comment type="cofactor">
    <cofactor evidence="1 6">
        <name>pyridoxal 5'-phosphate</name>
        <dbReference type="ChEBI" id="CHEBI:597326"/>
    </cofactor>
</comment>
<accession>A0ABV7EWL8</accession>
<comment type="similarity">
    <text evidence="2 6">Belongs to the group II decarboxylase family.</text>
</comment>
<keyword evidence="4 6" id="KW-0663">Pyridoxal phosphate</keyword>
<gene>
    <name evidence="7" type="ORF">ACFOSU_20015</name>
</gene>
<keyword evidence="5 6" id="KW-0456">Lyase</keyword>
<sequence length="528" mass="56963">MRTTRTDSRDAKDSLPSGQAIGRSAQIFNEHNLDLYRDQVDQAADAVTAAVRRAKQVHSGVRPSELAPAFEALDLDDACGDMPAALEELRRLYLDHAVYFHHPRYAAHLNCPVLVPSIAAEVVLSAINSSLDTWDQSAGGTFIEQKLIAWTAKRAGLGDAADGVFTSGGTQSNLMAMLLMRDAWCAREYGHGTVQKQGLPTEASRLRVFVSEVSHFSLSKAAALLGLGHDAVVSVPCDAAKRMDTEALAVAIAACRAEGNIPIAVAATCGTTDFGSVDDMTAIGVICRAEKLWMHVDAAYGCGLLVSNRHRHKLAGIENADSLTVDYHKAFFQPVSCSAFIVNNGADLGLITHHADYLNPAEAAAAGTPDQVNKSLQTTKRFDALKLWLTLRTIGPDAIGDAFDGAVALARATYELMLAEPRLELLHRPELSTIVFRYRPCLTTSEAELDALNATIRAQLARDGEAMVAGTKVDGRRYLKFTLLNPATTVEQMREIVDLVVTYGMANDRNAQLVAAVPAANRAYRRHG</sequence>
<dbReference type="InterPro" id="IPR015421">
    <property type="entry name" value="PyrdxlP-dep_Trfase_major"/>
</dbReference>
<protein>
    <submittedName>
        <fullName evidence="7">Pyridoxal phosphate-dependent decarboxylase family protein</fullName>
    </submittedName>
</protein>
<dbReference type="Gene3D" id="3.90.1150.170">
    <property type="match status" value="1"/>
</dbReference>
<dbReference type="CDD" id="cd06450">
    <property type="entry name" value="DOPA_deC_like"/>
    <property type="match status" value="1"/>
</dbReference>
<dbReference type="PANTHER" id="PTHR45677:SF8">
    <property type="entry name" value="CYSTEINE SULFINIC ACID DECARBOXYLASE"/>
    <property type="match status" value="1"/>
</dbReference>
<evidence type="ECO:0000256" key="4">
    <source>
        <dbReference type="ARBA" id="ARBA00022898"/>
    </source>
</evidence>
<dbReference type="InterPro" id="IPR002129">
    <property type="entry name" value="PyrdxlP-dep_de-COase"/>
</dbReference>
<dbReference type="PANTHER" id="PTHR45677">
    <property type="entry name" value="GLUTAMATE DECARBOXYLASE-RELATED"/>
    <property type="match status" value="1"/>
</dbReference>
<evidence type="ECO:0000256" key="5">
    <source>
        <dbReference type="ARBA" id="ARBA00023239"/>
    </source>
</evidence>